<keyword evidence="2" id="KW-1185">Reference proteome</keyword>
<dbReference type="RefSeq" id="WP_157301973.1">
    <property type="nucleotide sequence ID" value="NZ_BAAAZB010000015.1"/>
</dbReference>
<protein>
    <submittedName>
        <fullName evidence="1">Uncharacterized protein</fullName>
    </submittedName>
</protein>
<sequence length="70" mass="8196">MKSNSDSKIFIFEDNIYLQMASEDDSKSLGFADIIWCGKIDGTRLEESLCFDYMLDVVDYRKVQGMKERR</sequence>
<dbReference type="EMBL" id="WRXO01000007">
    <property type="protein sequence ID" value="MVT43362.1"/>
    <property type="molecule type" value="Genomic_DNA"/>
</dbReference>
<accession>A0A6N8JGT3</accession>
<comment type="caution">
    <text evidence="1">The sequence shown here is derived from an EMBL/GenBank/DDBJ whole genome shotgun (WGS) entry which is preliminary data.</text>
</comment>
<dbReference type="Proteomes" id="UP000468388">
    <property type="component" value="Unassembled WGS sequence"/>
</dbReference>
<gene>
    <name evidence="1" type="ORF">GO495_22380</name>
</gene>
<evidence type="ECO:0000313" key="1">
    <source>
        <dbReference type="EMBL" id="MVT43362.1"/>
    </source>
</evidence>
<proteinExistence type="predicted"/>
<organism evidence="1 2">
    <name type="scientific">Chitinophaga oryziterrae</name>
    <dbReference type="NCBI Taxonomy" id="1031224"/>
    <lineage>
        <taxon>Bacteria</taxon>
        <taxon>Pseudomonadati</taxon>
        <taxon>Bacteroidota</taxon>
        <taxon>Chitinophagia</taxon>
        <taxon>Chitinophagales</taxon>
        <taxon>Chitinophagaceae</taxon>
        <taxon>Chitinophaga</taxon>
    </lineage>
</organism>
<name>A0A6N8JGT3_9BACT</name>
<dbReference type="AlphaFoldDB" id="A0A6N8JGT3"/>
<reference evidence="1 2" key="1">
    <citation type="submission" date="2019-12" db="EMBL/GenBank/DDBJ databases">
        <title>The draft genomic sequence of strain Chitinophaga oryziterrae JCM 16595.</title>
        <authorList>
            <person name="Zhang X."/>
        </authorList>
    </citation>
    <scope>NUCLEOTIDE SEQUENCE [LARGE SCALE GENOMIC DNA]</scope>
    <source>
        <strain evidence="1 2">JCM 16595</strain>
    </source>
</reference>
<evidence type="ECO:0000313" key="2">
    <source>
        <dbReference type="Proteomes" id="UP000468388"/>
    </source>
</evidence>